<gene>
    <name evidence="14" type="primary">priA_2</name>
    <name evidence="11" type="synonym">priA</name>
    <name evidence="14" type="ORF">NNJEOMEG_02977</name>
</gene>
<dbReference type="InterPro" id="IPR001650">
    <property type="entry name" value="Helicase_C-like"/>
</dbReference>
<dbReference type="Pfam" id="PF18074">
    <property type="entry name" value="PriA_C"/>
    <property type="match status" value="1"/>
</dbReference>
<dbReference type="Gene3D" id="3.40.50.300">
    <property type="entry name" value="P-loop containing nucleotide triphosphate hydrolases"/>
    <property type="match status" value="2"/>
</dbReference>
<dbReference type="GO" id="GO:1990077">
    <property type="term" value="C:primosome complex"/>
    <property type="evidence" value="ECO:0007669"/>
    <property type="project" value="UniProtKB-UniRule"/>
</dbReference>
<keyword evidence="7 11" id="KW-0862">Zinc</keyword>
<dbReference type="SMART" id="SM00490">
    <property type="entry name" value="HELICc"/>
    <property type="match status" value="1"/>
</dbReference>
<dbReference type="GO" id="GO:0006269">
    <property type="term" value="P:DNA replication, synthesis of primer"/>
    <property type="evidence" value="ECO:0007669"/>
    <property type="project" value="UniProtKB-KW"/>
</dbReference>
<dbReference type="GO" id="GO:0043138">
    <property type="term" value="F:3'-5' DNA helicase activity"/>
    <property type="evidence" value="ECO:0007669"/>
    <property type="project" value="UniProtKB-EC"/>
</dbReference>
<evidence type="ECO:0000259" key="13">
    <source>
        <dbReference type="PROSITE" id="PS51194"/>
    </source>
</evidence>
<comment type="similarity">
    <text evidence="11">Belongs to the helicase family. PriA subfamily.</text>
</comment>
<dbReference type="Gene3D" id="3.40.1440.60">
    <property type="entry name" value="PriA, 3(prime) DNA-binding domain"/>
    <property type="match status" value="1"/>
</dbReference>
<sequence>MADHYPLVRVALLTPPFASYTYRMPPRFAGGGLPAGLRVAVPVGGSLRAGVVLGPEEALPEGVEARDVLWPLELSALLSPGYVAMAETLAARQMEPAGRVLATLLPAGLRTARAFLRFRHDGRMRKLALGKLSESPVPLDELAVAWRGGEARLDVAPAEPDPAYRLLVDPPWPVRPAASMQLAVLEMLFTRHQATAAQLREALGTGVSQALKTLEGKGHIVLGPPPEEPEELACQTEPDARAPLTEDQRAAFEALSPLLPPGPGGERVVHGVTGSGKTRLYFELAAQTLAAGRDVLLLAPEVALAAALRDRACAFFGHEPLFSHGYQTPARRERVFREAAQARGPHLVVGTRSALFLPLRGLGLVILDEEHDQSFKQDERMAYQAKEVAFFRARQEGALLLLGSATPDVKTFHAAREGATPLVAMTRRAGGGRLPSVELVDLNPSDRAVQLASRLDGERGVGLLAEQSAALLRETLDAGDQAMILLNRRGYAPLVFCLDCHQAARCPGCEVSLTYHKGRSRLVCHYCGQSFGFPRPCASCGGCNFLPMGEGTELLEEQLAAVLPPEIPVARLDRDVARRAGRAEAILADFARGRSRVLVGTQMLTKGHDFPDVTLVVAADGDMGLNLPDYRARERAFQMLVQVAGRAGRGEKPGRVLIQTRIPNDPFWELVKNADYEGFFAQEIEKRLKYGYPPFVKLGLARLSVPRSFEEPQALLAELGRALRQAPGVRVLGPAPAPIAMVRERRRFNCLLKAPDWPSIRGAFALARAALRGVDDARLSLDLDPVDMM</sequence>
<accession>A0A6V8LYM4</accession>
<dbReference type="Pfam" id="PF00270">
    <property type="entry name" value="DEAD"/>
    <property type="match status" value="1"/>
</dbReference>
<dbReference type="InterPro" id="IPR041236">
    <property type="entry name" value="PriA_C"/>
</dbReference>
<evidence type="ECO:0000256" key="5">
    <source>
        <dbReference type="ARBA" id="ARBA00022801"/>
    </source>
</evidence>
<dbReference type="InterPro" id="IPR040498">
    <property type="entry name" value="PriA_CRR"/>
</dbReference>
<dbReference type="InterPro" id="IPR042115">
    <property type="entry name" value="PriA_3primeBD_sf"/>
</dbReference>
<evidence type="ECO:0000256" key="11">
    <source>
        <dbReference type="HAMAP-Rule" id="MF_00983"/>
    </source>
</evidence>
<keyword evidence="10 11" id="KW-0413">Isomerase</keyword>
<dbReference type="Pfam" id="PF00271">
    <property type="entry name" value="Helicase_C"/>
    <property type="match status" value="1"/>
</dbReference>
<evidence type="ECO:0000256" key="2">
    <source>
        <dbReference type="ARBA" id="ARBA00022705"/>
    </source>
</evidence>
<evidence type="ECO:0000256" key="3">
    <source>
        <dbReference type="ARBA" id="ARBA00022723"/>
    </source>
</evidence>
<dbReference type="InterPro" id="IPR014001">
    <property type="entry name" value="Helicase_ATP-bd"/>
</dbReference>
<feature type="binding site" evidence="11">
    <location>
        <position position="509"/>
    </location>
    <ligand>
        <name>Zn(2+)</name>
        <dbReference type="ChEBI" id="CHEBI:29105"/>
        <label>2</label>
    </ligand>
</feature>
<evidence type="ECO:0000259" key="12">
    <source>
        <dbReference type="PROSITE" id="PS51192"/>
    </source>
</evidence>
<comment type="function">
    <text evidence="11">Initiates the restart of stalled replication forks, which reloads the replicative helicase on sites other than the origin of replication. Recognizes and binds to abandoned replication forks and remodels them to uncover a helicase loading site. Promotes assembly of the primosome at these replication forks.</text>
</comment>
<keyword evidence="6 11" id="KW-0347">Helicase</keyword>
<dbReference type="Proteomes" id="UP000494245">
    <property type="component" value="Unassembled WGS sequence"/>
</dbReference>
<comment type="catalytic activity">
    <reaction evidence="11">
        <text>Couples ATP hydrolysis with the unwinding of duplex DNA by translocating in the 3'-5' direction.</text>
        <dbReference type="EC" id="5.6.2.4"/>
    </reaction>
</comment>
<dbReference type="EC" id="5.6.2.4" evidence="11"/>
<dbReference type="SUPFAM" id="SSF52540">
    <property type="entry name" value="P-loop containing nucleoside triphosphate hydrolases"/>
    <property type="match status" value="1"/>
</dbReference>
<dbReference type="InterPro" id="IPR027417">
    <property type="entry name" value="P-loop_NTPase"/>
</dbReference>
<dbReference type="InterPro" id="IPR041222">
    <property type="entry name" value="PriA_3primeBD"/>
</dbReference>
<dbReference type="PROSITE" id="PS51192">
    <property type="entry name" value="HELICASE_ATP_BIND_1"/>
    <property type="match status" value="1"/>
</dbReference>
<dbReference type="GO" id="GO:0006310">
    <property type="term" value="P:DNA recombination"/>
    <property type="evidence" value="ECO:0007669"/>
    <property type="project" value="InterPro"/>
</dbReference>
<dbReference type="GO" id="GO:0006302">
    <property type="term" value="P:double-strand break repair"/>
    <property type="evidence" value="ECO:0007669"/>
    <property type="project" value="InterPro"/>
</dbReference>
<keyword evidence="9 11" id="KW-0238">DNA-binding</keyword>
<dbReference type="InterPro" id="IPR005259">
    <property type="entry name" value="PriA"/>
</dbReference>
<keyword evidence="3 11" id="KW-0479">Metal-binding</keyword>
<feature type="domain" description="Helicase C-terminal" evidence="13">
    <location>
        <begin position="510"/>
        <end position="687"/>
    </location>
</feature>
<dbReference type="GO" id="GO:0008270">
    <property type="term" value="F:zinc ion binding"/>
    <property type="evidence" value="ECO:0007669"/>
    <property type="project" value="UniProtKB-UniRule"/>
</dbReference>
<evidence type="ECO:0000256" key="10">
    <source>
        <dbReference type="ARBA" id="ARBA00023235"/>
    </source>
</evidence>
<dbReference type="GO" id="GO:0016787">
    <property type="term" value="F:hydrolase activity"/>
    <property type="evidence" value="ECO:0007669"/>
    <property type="project" value="UniProtKB-KW"/>
</dbReference>
<comment type="catalytic activity">
    <reaction evidence="11">
        <text>ATP + H2O = ADP + phosphate + H(+)</text>
        <dbReference type="Rhea" id="RHEA:13065"/>
        <dbReference type="ChEBI" id="CHEBI:15377"/>
        <dbReference type="ChEBI" id="CHEBI:15378"/>
        <dbReference type="ChEBI" id="CHEBI:30616"/>
        <dbReference type="ChEBI" id="CHEBI:43474"/>
        <dbReference type="ChEBI" id="CHEBI:456216"/>
        <dbReference type="EC" id="5.6.2.4"/>
    </reaction>
</comment>
<dbReference type="AlphaFoldDB" id="A0A6V8LYM4"/>
<feature type="binding site" evidence="11">
    <location>
        <position position="524"/>
    </location>
    <ligand>
        <name>Zn(2+)</name>
        <dbReference type="ChEBI" id="CHEBI:29105"/>
        <label>2</label>
    </ligand>
</feature>
<keyword evidence="15" id="KW-1185">Reference proteome</keyword>
<dbReference type="Pfam" id="PF18319">
    <property type="entry name" value="Zn_ribbon_PriA"/>
    <property type="match status" value="1"/>
</dbReference>
<dbReference type="HAMAP" id="MF_00983">
    <property type="entry name" value="PriA"/>
    <property type="match status" value="1"/>
</dbReference>
<feature type="domain" description="Helicase ATP-binding" evidence="12">
    <location>
        <begin position="258"/>
        <end position="425"/>
    </location>
</feature>
<dbReference type="RefSeq" id="WP_173085854.1">
    <property type="nucleotide sequence ID" value="NZ_BLTE01000014.1"/>
</dbReference>
<evidence type="ECO:0000313" key="14">
    <source>
        <dbReference type="EMBL" id="GFK95119.1"/>
    </source>
</evidence>
<dbReference type="NCBIfam" id="TIGR00595">
    <property type="entry name" value="priA"/>
    <property type="match status" value="1"/>
</dbReference>
<keyword evidence="4 11" id="KW-0547">Nucleotide-binding</keyword>
<organism evidence="14 15">
    <name type="scientific">Fundidesulfovibrio magnetotacticus</name>
    <dbReference type="NCBI Taxonomy" id="2730080"/>
    <lineage>
        <taxon>Bacteria</taxon>
        <taxon>Pseudomonadati</taxon>
        <taxon>Thermodesulfobacteriota</taxon>
        <taxon>Desulfovibrionia</taxon>
        <taxon>Desulfovibrionales</taxon>
        <taxon>Desulfovibrionaceae</taxon>
        <taxon>Fundidesulfovibrio</taxon>
    </lineage>
</organism>
<protein>
    <recommendedName>
        <fullName evidence="11">Replication restart protein PriA</fullName>
    </recommendedName>
    <alternativeName>
        <fullName evidence="11">ATP-dependent DNA helicase PriA</fullName>
        <ecNumber evidence="11">5.6.2.4</ecNumber>
    </alternativeName>
    <alternativeName>
        <fullName evidence="11">DNA 3'-5' helicase PriA</fullName>
    </alternativeName>
</protein>
<keyword evidence="1 11" id="KW-0639">Primosome</keyword>
<dbReference type="GO" id="GO:0005524">
    <property type="term" value="F:ATP binding"/>
    <property type="evidence" value="ECO:0007669"/>
    <property type="project" value="UniProtKB-UniRule"/>
</dbReference>
<feature type="binding site" evidence="11">
    <location>
        <position position="500"/>
    </location>
    <ligand>
        <name>Zn(2+)</name>
        <dbReference type="ChEBI" id="CHEBI:29105"/>
        <label>1</label>
    </ligand>
</feature>
<dbReference type="EMBL" id="BLTE01000014">
    <property type="protein sequence ID" value="GFK95119.1"/>
    <property type="molecule type" value="Genomic_DNA"/>
</dbReference>
<comment type="caution">
    <text evidence="14">The sequence shown here is derived from an EMBL/GenBank/DDBJ whole genome shotgun (WGS) entry which is preliminary data.</text>
</comment>
<keyword evidence="8 11" id="KW-0067">ATP-binding</keyword>
<feature type="binding site" evidence="11">
    <location>
        <position position="497"/>
    </location>
    <ligand>
        <name>Zn(2+)</name>
        <dbReference type="ChEBI" id="CHEBI:29105"/>
        <label>1</label>
    </ligand>
</feature>
<keyword evidence="5 11" id="KW-0378">Hydrolase</keyword>
<proteinExistence type="inferred from homology"/>
<dbReference type="PROSITE" id="PS51194">
    <property type="entry name" value="HELICASE_CTER"/>
    <property type="match status" value="1"/>
</dbReference>
<dbReference type="PANTHER" id="PTHR30580:SF0">
    <property type="entry name" value="PRIMOSOMAL PROTEIN N"/>
    <property type="match status" value="1"/>
</dbReference>
<evidence type="ECO:0000256" key="1">
    <source>
        <dbReference type="ARBA" id="ARBA00022515"/>
    </source>
</evidence>
<evidence type="ECO:0000256" key="8">
    <source>
        <dbReference type="ARBA" id="ARBA00022840"/>
    </source>
</evidence>
<evidence type="ECO:0000256" key="4">
    <source>
        <dbReference type="ARBA" id="ARBA00022741"/>
    </source>
</evidence>
<reference evidence="14 15" key="1">
    <citation type="submission" date="2020-04" db="EMBL/GenBank/DDBJ databases">
        <authorList>
            <consortium name="Desulfovibrio sp. FSS-1 genome sequencing consortium"/>
            <person name="Shimoshige H."/>
            <person name="Kobayashi H."/>
            <person name="Maekawa T."/>
        </authorList>
    </citation>
    <scope>NUCLEOTIDE SEQUENCE [LARGE SCALE GENOMIC DNA]</scope>
    <source>
        <strain evidence="14 15">SIID29052-01</strain>
    </source>
</reference>
<dbReference type="PANTHER" id="PTHR30580">
    <property type="entry name" value="PRIMOSOMAL PROTEIN N"/>
    <property type="match status" value="1"/>
</dbReference>
<dbReference type="InterPro" id="IPR011545">
    <property type="entry name" value="DEAD/DEAH_box_helicase_dom"/>
</dbReference>
<reference evidence="14 15" key="2">
    <citation type="submission" date="2020-05" db="EMBL/GenBank/DDBJ databases">
        <title>Draft genome sequence of Desulfovibrio sp. strainFSS-1.</title>
        <authorList>
            <person name="Shimoshige H."/>
            <person name="Kobayashi H."/>
            <person name="Maekawa T."/>
        </authorList>
    </citation>
    <scope>NUCLEOTIDE SEQUENCE [LARGE SCALE GENOMIC DNA]</scope>
    <source>
        <strain evidence="14 15">SIID29052-01</strain>
    </source>
</reference>
<evidence type="ECO:0000313" key="15">
    <source>
        <dbReference type="Proteomes" id="UP000494245"/>
    </source>
</evidence>
<comment type="cofactor">
    <cofactor evidence="11">
        <name>Zn(2+)</name>
        <dbReference type="ChEBI" id="CHEBI:29105"/>
    </cofactor>
    <text evidence="11">Binds 2 zinc ions per subunit.</text>
</comment>
<dbReference type="GO" id="GO:0006270">
    <property type="term" value="P:DNA replication initiation"/>
    <property type="evidence" value="ECO:0007669"/>
    <property type="project" value="TreeGrafter"/>
</dbReference>
<feature type="binding site" evidence="11">
    <location>
        <position position="540"/>
    </location>
    <ligand>
        <name>Zn(2+)</name>
        <dbReference type="ChEBI" id="CHEBI:29105"/>
        <label>1</label>
    </ligand>
</feature>
<evidence type="ECO:0000256" key="7">
    <source>
        <dbReference type="ARBA" id="ARBA00022833"/>
    </source>
</evidence>
<dbReference type="SMART" id="SM00487">
    <property type="entry name" value="DEXDc"/>
    <property type="match status" value="1"/>
</dbReference>
<comment type="subunit">
    <text evidence="11">Component of the replication restart primosome.</text>
</comment>
<dbReference type="GO" id="GO:0003677">
    <property type="term" value="F:DNA binding"/>
    <property type="evidence" value="ECO:0007669"/>
    <property type="project" value="UniProtKB-UniRule"/>
</dbReference>
<dbReference type="Pfam" id="PF17764">
    <property type="entry name" value="PriA_3primeBD"/>
    <property type="match status" value="1"/>
</dbReference>
<feature type="binding site" evidence="11">
    <location>
        <position position="527"/>
    </location>
    <ligand>
        <name>Zn(2+)</name>
        <dbReference type="ChEBI" id="CHEBI:29105"/>
        <label>2</label>
    </ligand>
</feature>
<name>A0A6V8LYM4_9BACT</name>
<evidence type="ECO:0000256" key="9">
    <source>
        <dbReference type="ARBA" id="ARBA00023125"/>
    </source>
</evidence>
<feature type="binding site" evidence="11">
    <location>
        <position position="537"/>
    </location>
    <ligand>
        <name>Zn(2+)</name>
        <dbReference type="ChEBI" id="CHEBI:29105"/>
        <label>1</label>
    </ligand>
</feature>
<evidence type="ECO:0000256" key="6">
    <source>
        <dbReference type="ARBA" id="ARBA00022806"/>
    </source>
</evidence>
<feature type="binding site" evidence="11">
    <location>
        <position position="506"/>
    </location>
    <ligand>
        <name>Zn(2+)</name>
        <dbReference type="ChEBI" id="CHEBI:29105"/>
        <label>2</label>
    </ligand>
</feature>
<keyword evidence="2 11" id="KW-0235">DNA replication</keyword>